<dbReference type="InterPro" id="IPR013989">
    <property type="entry name" value="Dev_and_cell_death_domain"/>
</dbReference>
<evidence type="ECO:0000313" key="4">
    <source>
        <dbReference type="Proteomes" id="UP000712600"/>
    </source>
</evidence>
<reference evidence="3" key="1">
    <citation type="submission" date="2019-12" db="EMBL/GenBank/DDBJ databases">
        <title>Genome sequencing and annotation of Brassica cretica.</title>
        <authorList>
            <person name="Studholme D.J."/>
            <person name="Sarris P."/>
        </authorList>
    </citation>
    <scope>NUCLEOTIDE SEQUENCE</scope>
    <source>
        <strain evidence="3">PFS-109/04</strain>
        <tissue evidence="3">Leaf</tissue>
    </source>
</reference>
<dbReference type="AlphaFoldDB" id="A0A8S9PRQ3"/>
<dbReference type="EMBL" id="QGKX02001347">
    <property type="protein sequence ID" value="KAF3523529.1"/>
    <property type="molecule type" value="Genomic_DNA"/>
</dbReference>
<proteinExistence type="predicted"/>
<dbReference type="Proteomes" id="UP000712600">
    <property type="component" value="Unassembled WGS sequence"/>
</dbReference>
<dbReference type="Pfam" id="PF10539">
    <property type="entry name" value="Dev_Cell_Death"/>
    <property type="match status" value="1"/>
</dbReference>
<evidence type="ECO:0000256" key="1">
    <source>
        <dbReference type="SAM" id="MobiDB-lite"/>
    </source>
</evidence>
<dbReference type="PANTHER" id="PTHR46444">
    <property type="entry name" value="DCD (DEVELOPMENT AND CELL DEATH) DOMAIN PROTEIN-RELATED"/>
    <property type="match status" value="1"/>
</dbReference>
<name>A0A8S9PRQ3_BRACR</name>
<feature type="domain" description="DCD" evidence="2">
    <location>
        <begin position="1"/>
        <end position="118"/>
    </location>
</feature>
<feature type="region of interest" description="Disordered" evidence="1">
    <location>
        <begin position="126"/>
        <end position="183"/>
    </location>
</feature>
<dbReference type="SMART" id="SM00767">
    <property type="entry name" value="DCD"/>
    <property type="match status" value="1"/>
</dbReference>
<feature type="compositionally biased region" description="Polar residues" evidence="1">
    <location>
        <begin position="304"/>
        <end position="315"/>
    </location>
</feature>
<accession>A0A8S9PRQ3</accession>
<sequence>MGVQEKRKDYVMSIKPGVKLFLYDYDLKLLYGVFQAPSAGGMKLERNAFGGSFPAQLMDQFDDIVYLSQVRFKVVSDCIPLPESEFKKAIKENYNNRNKFKTELTHKQVFKLTKLFRPAALPAQLTHTLPAPVPRPAERKRSDNDRYAPGSSRSHGRSRNAAPPPRREEPPRREKPPRDLYLTESEYRTYGLRRAEPAQNYPVLPPDSSYRLDSYRPSAVDHERLLRQAEIERHHDRREVLLPERSYHPSYDHVLSSRRNLEKDGRMSTPNKTWGCRCAQPRRQKSNDITAKIDRIVTVLDIPRNQTKKMSQGSVQPLMLTKRQPRDALKSAT</sequence>
<gene>
    <name evidence="3" type="ORF">F2Q69_00048701</name>
</gene>
<dbReference type="PROSITE" id="PS51222">
    <property type="entry name" value="DCD"/>
    <property type="match status" value="1"/>
</dbReference>
<protein>
    <recommendedName>
        <fullName evidence="2">DCD domain-containing protein</fullName>
    </recommendedName>
</protein>
<comment type="caution">
    <text evidence="3">The sequence shown here is derived from an EMBL/GenBank/DDBJ whole genome shotgun (WGS) entry which is preliminary data.</text>
</comment>
<feature type="compositionally biased region" description="Basic and acidic residues" evidence="1">
    <location>
        <begin position="165"/>
        <end position="178"/>
    </location>
</feature>
<feature type="compositionally biased region" description="Basic and acidic residues" evidence="1">
    <location>
        <begin position="324"/>
        <end position="333"/>
    </location>
</feature>
<dbReference type="PANTHER" id="PTHR46444:SF3">
    <property type="entry name" value="DCD (DEVELOPMENT AND CELL DEATH) DOMAIN PROTEIN"/>
    <property type="match status" value="1"/>
</dbReference>
<evidence type="ECO:0000259" key="2">
    <source>
        <dbReference type="PROSITE" id="PS51222"/>
    </source>
</evidence>
<feature type="region of interest" description="Disordered" evidence="1">
    <location>
        <begin position="304"/>
        <end position="333"/>
    </location>
</feature>
<evidence type="ECO:0000313" key="3">
    <source>
        <dbReference type="EMBL" id="KAF3523529.1"/>
    </source>
</evidence>
<feature type="compositionally biased region" description="Basic and acidic residues" evidence="1">
    <location>
        <begin position="136"/>
        <end position="146"/>
    </location>
</feature>
<organism evidence="3 4">
    <name type="scientific">Brassica cretica</name>
    <name type="common">Mustard</name>
    <dbReference type="NCBI Taxonomy" id="69181"/>
    <lineage>
        <taxon>Eukaryota</taxon>
        <taxon>Viridiplantae</taxon>
        <taxon>Streptophyta</taxon>
        <taxon>Embryophyta</taxon>
        <taxon>Tracheophyta</taxon>
        <taxon>Spermatophyta</taxon>
        <taxon>Magnoliopsida</taxon>
        <taxon>eudicotyledons</taxon>
        <taxon>Gunneridae</taxon>
        <taxon>Pentapetalae</taxon>
        <taxon>rosids</taxon>
        <taxon>malvids</taxon>
        <taxon>Brassicales</taxon>
        <taxon>Brassicaceae</taxon>
        <taxon>Brassiceae</taxon>
        <taxon>Brassica</taxon>
    </lineage>
</organism>